<dbReference type="InterPro" id="IPR045279">
    <property type="entry name" value="ARR-like"/>
</dbReference>
<dbReference type="GO" id="GO:0005634">
    <property type="term" value="C:nucleus"/>
    <property type="evidence" value="ECO:0007669"/>
    <property type="project" value="UniProtKB-SubCell"/>
</dbReference>
<dbReference type="InterPro" id="IPR011006">
    <property type="entry name" value="CheY-like_superfamily"/>
</dbReference>
<evidence type="ECO:0000259" key="11">
    <source>
        <dbReference type="PROSITE" id="PS51294"/>
    </source>
</evidence>
<reference evidence="13" key="1">
    <citation type="journal article" date="2017" name="Plant J.">
        <title>The pomegranate (Punica granatum L.) genome and the genomics of punicalagin biosynthesis.</title>
        <authorList>
            <person name="Qin G."/>
            <person name="Xu C."/>
            <person name="Ming R."/>
            <person name="Tang H."/>
            <person name="Guyot R."/>
            <person name="Kramer E.M."/>
            <person name="Hu Y."/>
            <person name="Yi X."/>
            <person name="Qi Y."/>
            <person name="Xu X."/>
            <person name="Gao Z."/>
            <person name="Pan H."/>
            <person name="Jian J."/>
            <person name="Tian Y."/>
            <person name="Yue Z."/>
            <person name="Xu Y."/>
        </authorList>
    </citation>
    <scope>NUCLEOTIDE SEQUENCE [LARGE SCALE GENOMIC DNA]</scope>
    <source>
        <strain evidence="13">cv. Dabenzi</strain>
    </source>
</reference>
<dbReference type="Gene3D" id="1.10.10.60">
    <property type="entry name" value="Homeodomain-like"/>
    <property type="match status" value="1"/>
</dbReference>
<evidence type="ECO:0000259" key="10">
    <source>
        <dbReference type="PROSITE" id="PS50110"/>
    </source>
</evidence>
<dbReference type="InterPro" id="IPR001789">
    <property type="entry name" value="Sig_transdc_resp-reg_receiver"/>
</dbReference>
<keyword evidence="2" id="KW-0597">Phosphoprotein</keyword>
<evidence type="ECO:0000256" key="4">
    <source>
        <dbReference type="ARBA" id="ARBA00023015"/>
    </source>
</evidence>
<dbReference type="CDD" id="cd17584">
    <property type="entry name" value="REC_typeB_ARR-like"/>
    <property type="match status" value="1"/>
</dbReference>
<evidence type="ECO:0000313" key="12">
    <source>
        <dbReference type="EMBL" id="OWM63818.1"/>
    </source>
</evidence>
<dbReference type="SUPFAM" id="SSF46689">
    <property type="entry name" value="Homeodomain-like"/>
    <property type="match status" value="1"/>
</dbReference>
<organism evidence="12 13">
    <name type="scientific">Punica granatum</name>
    <name type="common">Pomegranate</name>
    <dbReference type="NCBI Taxonomy" id="22663"/>
    <lineage>
        <taxon>Eukaryota</taxon>
        <taxon>Viridiplantae</taxon>
        <taxon>Streptophyta</taxon>
        <taxon>Embryophyta</taxon>
        <taxon>Tracheophyta</taxon>
        <taxon>Spermatophyta</taxon>
        <taxon>Magnoliopsida</taxon>
        <taxon>eudicotyledons</taxon>
        <taxon>Gunneridae</taxon>
        <taxon>Pentapetalae</taxon>
        <taxon>rosids</taxon>
        <taxon>malvids</taxon>
        <taxon>Myrtales</taxon>
        <taxon>Lythraceae</taxon>
        <taxon>Punica</taxon>
    </lineage>
</organism>
<name>A0A218VUD0_PUNGR</name>
<feature type="domain" description="Response regulatory" evidence="10">
    <location>
        <begin position="37"/>
        <end position="152"/>
    </location>
</feature>
<evidence type="ECO:0000256" key="2">
    <source>
        <dbReference type="ARBA" id="ARBA00022553"/>
    </source>
</evidence>
<dbReference type="FunFam" id="1.10.10.60:FF:000007">
    <property type="entry name" value="Two-component response regulator"/>
    <property type="match status" value="1"/>
</dbReference>
<dbReference type="EMBL" id="MTKT01005880">
    <property type="protein sequence ID" value="OWM63818.1"/>
    <property type="molecule type" value="Genomic_DNA"/>
</dbReference>
<dbReference type="AlphaFoldDB" id="A0A218VUD0"/>
<dbReference type="GO" id="GO:0003677">
    <property type="term" value="F:DNA binding"/>
    <property type="evidence" value="ECO:0007669"/>
    <property type="project" value="InterPro"/>
</dbReference>
<evidence type="ECO:0000256" key="1">
    <source>
        <dbReference type="ARBA" id="ARBA00004123"/>
    </source>
</evidence>
<gene>
    <name evidence="12" type="ORF">CDL15_Pgr006080</name>
</gene>
<evidence type="ECO:0008006" key="14">
    <source>
        <dbReference type="Google" id="ProtNLM"/>
    </source>
</evidence>
<dbReference type="SUPFAM" id="SSF52172">
    <property type="entry name" value="CheY-like"/>
    <property type="match status" value="1"/>
</dbReference>
<evidence type="ECO:0000256" key="5">
    <source>
        <dbReference type="ARBA" id="ARBA00023159"/>
    </source>
</evidence>
<comment type="subcellular location">
    <subcellularLocation>
        <location evidence="1">Nucleus</location>
    </subcellularLocation>
</comment>
<feature type="region of interest" description="Disordered" evidence="9">
    <location>
        <begin position="166"/>
        <end position="207"/>
    </location>
</feature>
<feature type="region of interest" description="Disordered" evidence="9">
    <location>
        <begin position="1"/>
        <end position="21"/>
    </location>
</feature>
<dbReference type="Gene3D" id="3.40.50.2300">
    <property type="match status" value="1"/>
</dbReference>
<keyword evidence="6" id="KW-0804">Transcription</keyword>
<comment type="caution">
    <text evidence="12">The sequence shown here is derived from an EMBL/GenBank/DDBJ whole genome shotgun (WGS) entry which is preliminary data.</text>
</comment>
<dbReference type="PANTHER" id="PTHR43874:SF67">
    <property type="entry name" value="TWO-COMPONENT RESPONSE REGULATOR ARR2"/>
    <property type="match status" value="1"/>
</dbReference>
<accession>A0A218VUD0</accession>
<sequence length="501" mass="57116">MNGDHKGTLISEAGSKSDPASVAIGDNDLPSNLVVLKLLVLDDDEGHLHVLRKMLEECQYEVISCTQVESALEKLRQNKDVFDLLLSNDIVSGMDGFNLLRDISMEFDIPVIIMSGDDRRTRIIKSIEHGFCACLVKPIQKKALMDIWKHVIQKRKCKFKDLVRVRGPENRNSPEPNFDHAHKSPKNSKRKNNGGDSSEHEQNDAILTPMKKQRVVWDSALHDQFVSAVTYLGINEAVPKKILELMNVPGLTRENVASHLQKYRQHQKKKAQESLESTFGPMSSDGNLDLHELIGHENWKINMSERHQRRQMMKHKESHQYQYLQTSQNMNMHVEMAPSYQTTQPMMSGNSGNPIVSSGVAEANFPYGCNTIEMGREEAYHPVLQTPSSFEFPIYSHLENQLYGLPFVHDFSQIGLQDWELNFQHENIIPDQPHEDTIPREGTINLDMQRNIPSGDNAQMVRHIGVHGTKSFVELVEILSKRYCPSLLKVRDAWDKKSPID</sequence>
<dbReference type="NCBIfam" id="TIGR01557">
    <property type="entry name" value="myb_SHAQKYF"/>
    <property type="match status" value="1"/>
</dbReference>
<dbReference type="Proteomes" id="UP000197138">
    <property type="component" value="Unassembled WGS sequence"/>
</dbReference>
<evidence type="ECO:0000256" key="3">
    <source>
        <dbReference type="ARBA" id="ARBA00023012"/>
    </source>
</evidence>
<proteinExistence type="predicted"/>
<dbReference type="Pfam" id="PF00072">
    <property type="entry name" value="Response_reg"/>
    <property type="match status" value="1"/>
</dbReference>
<keyword evidence="7" id="KW-0539">Nucleus</keyword>
<evidence type="ECO:0000256" key="9">
    <source>
        <dbReference type="SAM" id="MobiDB-lite"/>
    </source>
</evidence>
<keyword evidence="4" id="KW-0805">Transcription regulation</keyword>
<dbReference type="InterPro" id="IPR009057">
    <property type="entry name" value="Homeodomain-like_sf"/>
</dbReference>
<dbReference type="InterPro" id="IPR017930">
    <property type="entry name" value="Myb_dom"/>
</dbReference>
<evidence type="ECO:0000256" key="7">
    <source>
        <dbReference type="ARBA" id="ARBA00023242"/>
    </source>
</evidence>
<dbReference type="SMART" id="SM00448">
    <property type="entry name" value="REC"/>
    <property type="match status" value="1"/>
</dbReference>
<dbReference type="PROSITE" id="PS50110">
    <property type="entry name" value="RESPONSE_REGULATORY"/>
    <property type="match status" value="1"/>
</dbReference>
<evidence type="ECO:0000313" key="13">
    <source>
        <dbReference type="Proteomes" id="UP000197138"/>
    </source>
</evidence>
<comment type="caution">
    <text evidence="8">Lacks conserved residue(s) required for the propagation of feature annotation.</text>
</comment>
<evidence type="ECO:0000256" key="6">
    <source>
        <dbReference type="ARBA" id="ARBA00023163"/>
    </source>
</evidence>
<dbReference type="GO" id="GO:0000160">
    <property type="term" value="P:phosphorelay signal transduction system"/>
    <property type="evidence" value="ECO:0007669"/>
    <property type="project" value="UniProtKB-KW"/>
</dbReference>
<protein>
    <recommendedName>
        <fullName evidence="14">Two-component response regulator</fullName>
    </recommendedName>
</protein>
<dbReference type="GO" id="GO:0009736">
    <property type="term" value="P:cytokinin-activated signaling pathway"/>
    <property type="evidence" value="ECO:0007669"/>
    <property type="project" value="InterPro"/>
</dbReference>
<dbReference type="PROSITE" id="PS51294">
    <property type="entry name" value="HTH_MYB"/>
    <property type="match status" value="1"/>
</dbReference>
<evidence type="ECO:0000256" key="8">
    <source>
        <dbReference type="PROSITE-ProRule" id="PRU00169"/>
    </source>
</evidence>
<keyword evidence="3" id="KW-0902">Two-component regulatory system</keyword>
<dbReference type="InterPro" id="IPR006447">
    <property type="entry name" value="Myb_dom_plants"/>
</dbReference>
<feature type="compositionally biased region" description="Basic residues" evidence="9">
    <location>
        <begin position="183"/>
        <end position="192"/>
    </location>
</feature>
<keyword evidence="5" id="KW-0010">Activator</keyword>
<feature type="domain" description="HTH myb-type" evidence="11">
    <location>
        <begin position="211"/>
        <end position="268"/>
    </location>
</feature>
<dbReference type="PANTHER" id="PTHR43874">
    <property type="entry name" value="TWO-COMPONENT RESPONSE REGULATOR"/>
    <property type="match status" value="1"/>
</dbReference>